<dbReference type="Proteomes" id="UP001150603">
    <property type="component" value="Unassembled WGS sequence"/>
</dbReference>
<organism evidence="1 2">
    <name type="scientific">Linderina macrospora</name>
    <dbReference type="NCBI Taxonomy" id="4868"/>
    <lineage>
        <taxon>Eukaryota</taxon>
        <taxon>Fungi</taxon>
        <taxon>Fungi incertae sedis</taxon>
        <taxon>Zoopagomycota</taxon>
        <taxon>Kickxellomycotina</taxon>
        <taxon>Kickxellomycetes</taxon>
        <taxon>Kickxellales</taxon>
        <taxon>Kickxellaceae</taxon>
        <taxon>Linderina</taxon>
    </lineage>
</organism>
<proteinExistence type="predicted"/>
<name>A0ACC1IZZ4_9FUNG</name>
<protein>
    <submittedName>
        <fullName evidence="1">Uncharacterized protein</fullName>
    </submittedName>
</protein>
<gene>
    <name evidence="1" type="ORF">FBU59_006358</name>
</gene>
<comment type="caution">
    <text evidence="1">The sequence shown here is derived from an EMBL/GenBank/DDBJ whole genome shotgun (WGS) entry which is preliminary data.</text>
</comment>
<accession>A0ACC1IZZ4</accession>
<keyword evidence="2" id="KW-1185">Reference proteome</keyword>
<sequence length="192" mass="21181">ANTIAELRGWTQFIGLQTKYSLLDRSYEYDLLPVTLDSGMATVPWGILESGFLTGKYERPTANEFQVTGLRTAFVNQVLADDKNWDILDEVKAIAQEVGRTSAQVATNWALQRPGITSILAGAKTVDQLKDNLLALDFTLTPEQIARLDAVSKPSPREVPFSTRLMQTGGWAKYMVPGKSKPAAPYRFTLGV</sequence>
<evidence type="ECO:0000313" key="1">
    <source>
        <dbReference type="EMBL" id="KAJ1932482.1"/>
    </source>
</evidence>
<dbReference type="EMBL" id="JANBPW010005504">
    <property type="protein sequence ID" value="KAJ1932482.1"/>
    <property type="molecule type" value="Genomic_DNA"/>
</dbReference>
<reference evidence="1" key="1">
    <citation type="submission" date="2022-07" db="EMBL/GenBank/DDBJ databases">
        <title>Phylogenomic reconstructions and comparative analyses of Kickxellomycotina fungi.</title>
        <authorList>
            <person name="Reynolds N.K."/>
            <person name="Stajich J.E."/>
            <person name="Barry K."/>
            <person name="Grigoriev I.V."/>
            <person name="Crous P."/>
            <person name="Smith M.E."/>
        </authorList>
    </citation>
    <scope>NUCLEOTIDE SEQUENCE</scope>
    <source>
        <strain evidence="1">NRRL 5244</strain>
    </source>
</reference>
<feature type="non-terminal residue" evidence="1">
    <location>
        <position position="1"/>
    </location>
</feature>
<evidence type="ECO:0000313" key="2">
    <source>
        <dbReference type="Proteomes" id="UP001150603"/>
    </source>
</evidence>